<evidence type="ECO:0000256" key="16">
    <source>
        <dbReference type="ARBA" id="ARBA00023157"/>
    </source>
</evidence>
<dbReference type="Proteomes" id="UP001166674">
    <property type="component" value="Unassembled WGS sequence"/>
</dbReference>
<accession>A0AA41N5T3</accession>
<evidence type="ECO:0000256" key="17">
    <source>
        <dbReference type="ARBA" id="ARBA00023170"/>
    </source>
</evidence>
<reference evidence="27" key="1">
    <citation type="submission" date="2020-03" db="EMBL/GenBank/DDBJ databases">
        <title>Studies in the Genomics of Life Span.</title>
        <authorList>
            <person name="Glass D."/>
        </authorList>
    </citation>
    <scope>NUCLEOTIDE SEQUENCE</scope>
    <source>
        <strain evidence="27">SUZIE</strain>
        <tissue evidence="27">Muscle</tissue>
    </source>
</reference>
<dbReference type="InterPro" id="IPR001304">
    <property type="entry name" value="C-type_lectin-like"/>
</dbReference>
<evidence type="ECO:0000256" key="12">
    <source>
        <dbReference type="ARBA" id="ARBA00022989"/>
    </source>
</evidence>
<sequence>MKLFQVSDLLQQHQANLTHQETILEGQILAQQQAENASQKSQKELKEMIETLAWKLDEKSKKQMELHQQNLNLQEALKKVENFSGAQAASPPWRLIAVTLGILCLVTLVIAVVLGVLGIFSSPCPPKWIIHEKSCYLFSMSLESWQRSKIRCSQLGSNLLKIDSSKELDFIKSQVSSHPDHSFWIGLSRRQSEEPWHWEDGSTFSSNLFQIRSTAIQENLPHNCGWIHVSSIYDQDCYVPSYSICEKLSK</sequence>
<dbReference type="SUPFAM" id="SSF56436">
    <property type="entry name" value="C-type lectin-like"/>
    <property type="match status" value="1"/>
</dbReference>
<dbReference type="GO" id="GO:0002376">
    <property type="term" value="P:immune system process"/>
    <property type="evidence" value="ECO:0007669"/>
    <property type="project" value="UniProtKB-KW"/>
</dbReference>
<dbReference type="InterPro" id="IPR016186">
    <property type="entry name" value="C-type_lectin-like/link_sf"/>
</dbReference>
<feature type="domain" description="C-type lectin" evidence="26">
    <location>
        <begin position="131"/>
        <end position="246"/>
    </location>
</feature>
<evidence type="ECO:0000256" key="6">
    <source>
        <dbReference type="ARBA" id="ARBA00022525"/>
    </source>
</evidence>
<keyword evidence="5" id="KW-1003">Cell membrane</keyword>
<evidence type="ECO:0000313" key="27">
    <source>
        <dbReference type="EMBL" id="MBZ3884317.1"/>
    </source>
</evidence>
<evidence type="ECO:0000256" key="4">
    <source>
        <dbReference type="ARBA" id="ARBA00004613"/>
    </source>
</evidence>
<dbReference type="InterPro" id="IPR052332">
    <property type="entry name" value="OxLDL_rcpt1-like"/>
</dbReference>
<evidence type="ECO:0000256" key="24">
    <source>
        <dbReference type="ARBA" id="ARBA00041771"/>
    </source>
</evidence>
<keyword evidence="20" id="KW-0449">Lipoprotein</keyword>
<evidence type="ECO:0000313" key="28">
    <source>
        <dbReference type="Proteomes" id="UP001166674"/>
    </source>
</evidence>
<gene>
    <name evidence="27" type="ORF">SUZIE_177340</name>
</gene>
<dbReference type="GO" id="GO:0030246">
    <property type="term" value="F:carbohydrate binding"/>
    <property type="evidence" value="ECO:0007669"/>
    <property type="project" value="UniProtKB-KW"/>
</dbReference>
<dbReference type="GO" id="GO:0005041">
    <property type="term" value="F:low-density lipoprotein particle receptor activity"/>
    <property type="evidence" value="ECO:0007669"/>
    <property type="project" value="TreeGrafter"/>
</dbReference>
<keyword evidence="6" id="KW-0964">Secreted</keyword>
<comment type="subunit">
    <text evidence="21">Homodimer; disulfide-linked. May form a hexamer composed of 3 homodimers. Interacts with HSP70.</text>
</comment>
<keyword evidence="11" id="KW-0735">Signal-anchor</keyword>
<evidence type="ECO:0000256" key="1">
    <source>
        <dbReference type="ARBA" id="ARBA00004193"/>
    </source>
</evidence>
<dbReference type="GO" id="GO:0043235">
    <property type="term" value="C:receptor complex"/>
    <property type="evidence" value="ECO:0007669"/>
    <property type="project" value="TreeGrafter"/>
</dbReference>
<dbReference type="PROSITE" id="PS50041">
    <property type="entry name" value="C_TYPE_LECTIN_2"/>
    <property type="match status" value="1"/>
</dbReference>
<dbReference type="InterPro" id="IPR016187">
    <property type="entry name" value="CTDL_fold"/>
</dbReference>
<dbReference type="GO" id="GO:0042157">
    <property type="term" value="P:lipoprotein metabolic process"/>
    <property type="evidence" value="ECO:0007669"/>
    <property type="project" value="TreeGrafter"/>
</dbReference>
<dbReference type="PANTHER" id="PTHR47298">
    <property type="entry name" value="OXIDIZED LOW-DENSITY LIPOPROTEIN RECEPTOR 1"/>
    <property type="match status" value="1"/>
</dbReference>
<dbReference type="AlphaFoldDB" id="A0AA41N5T3"/>
<evidence type="ECO:0000256" key="2">
    <source>
        <dbReference type="ARBA" id="ARBA00004285"/>
    </source>
</evidence>
<dbReference type="Gene3D" id="3.10.100.10">
    <property type="entry name" value="Mannose-Binding Protein A, subunit A"/>
    <property type="match status" value="1"/>
</dbReference>
<evidence type="ECO:0000256" key="3">
    <source>
        <dbReference type="ARBA" id="ARBA00004401"/>
    </source>
</evidence>
<evidence type="ECO:0000256" key="5">
    <source>
        <dbReference type="ARBA" id="ARBA00022475"/>
    </source>
</evidence>
<dbReference type="InterPro" id="IPR033992">
    <property type="entry name" value="NKR-like_CTLD"/>
</dbReference>
<keyword evidence="14 25" id="KW-0472">Membrane</keyword>
<dbReference type="SMART" id="SM00034">
    <property type="entry name" value="CLECT"/>
    <property type="match status" value="1"/>
</dbReference>
<dbReference type="Pfam" id="PF00059">
    <property type="entry name" value="Lectin_C"/>
    <property type="match status" value="1"/>
</dbReference>
<keyword evidence="17" id="KW-0675">Receptor</keyword>
<feature type="transmembrane region" description="Helical" evidence="25">
    <location>
        <begin position="95"/>
        <end position="120"/>
    </location>
</feature>
<keyword evidence="12 25" id="KW-1133">Transmembrane helix</keyword>
<keyword evidence="10" id="KW-0130">Cell adhesion</keyword>
<keyword evidence="18" id="KW-0325">Glycoprotein</keyword>
<evidence type="ECO:0000256" key="9">
    <source>
        <dbReference type="ARBA" id="ARBA00022859"/>
    </source>
</evidence>
<dbReference type="EMBL" id="JAATJV010392571">
    <property type="protein sequence ID" value="MBZ3884317.1"/>
    <property type="molecule type" value="Genomic_DNA"/>
</dbReference>
<keyword evidence="8" id="KW-0430">Lectin</keyword>
<comment type="caution">
    <text evidence="27">The sequence shown here is derived from an EMBL/GenBank/DDBJ whole genome shotgun (WGS) entry which is preliminary data.</text>
</comment>
<keyword evidence="16" id="KW-1015">Disulfide bond</keyword>
<evidence type="ECO:0000256" key="20">
    <source>
        <dbReference type="ARBA" id="ARBA00023288"/>
    </source>
</evidence>
<evidence type="ECO:0000256" key="21">
    <source>
        <dbReference type="ARBA" id="ARBA00038751"/>
    </source>
</evidence>
<dbReference type="GO" id="GO:0045121">
    <property type="term" value="C:membrane raft"/>
    <property type="evidence" value="ECO:0007669"/>
    <property type="project" value="UniProtKB-SubCell"/>
</dbReference>
<organism evidence="27 28">
    <name type="scientific">Sciurus carolinensis</name>
    <name type="common">Eastern gray squirrel</name>
    <dbReference type="NCBI Taxonomy" id="30640"/>
    <lineage>
        <taxon>Eukaryota</taxon>
        <taxon>Metazoa</taxon>
        <taxon>Chordata</taxon>
        <taxon>Craniata</taxon>
        <taxon>Vertebrata</taxon>
        <taxon>Euteleostomi</taxon>
        <taxon>Mammalia</taxon>
        <taxon>Eutheria</taxon>
        <taxon>Euarchontoglires</taxon>
        <taxon>Glires</taxon>
        <taxon>Rodentia</taxon>
        <taxon>Sciuromorpha</taxon>
        <taxon>Sciuridae</taxon>
        <taxon>Sciurinae</taxon>
        <taxon>Sciurini</taxon>
        <taxon>Sciurus</taxon>
    </lineage>
</organism>
<evidence type="ECO:0000256" key="18">
    <source>
        <dbReference type="ARBA" id="ARBA00023180"/>
    </source>
</evidence>
<evidence type="ECO:0000256" key="23">
    <source>
        <dbReference type="ARBA" id="ARBA00041686"/>
    </source>
</evidence>
<dbReference type="CDD" id="cd03593">
    <property type="entry name" value="CLECT_NK_receptors_like"/>
    <property type="match status" value="1"/>
</dbReference>
<dbReference type="PANTHER" id="PTHR47298:SF1">
    <property type="entry name" value="OXIDIZED LOW-DENSITY LIPOPROTEIN RECEPTOR 1"/>
    <property type="match status" value="1"/>
</dbReference>
<keyword evidence="19" id="KW-0395">Inflammatory response</keyword>
<evidence type="ECO:0000256" key="15">
    <source>
        <dbReference type="ARBA" id="ARBA00023139"/>
    </source>
</evidence>
<evidence type="ECO:0000259" key="26">
    <source>
        <dbReference type="PROSITE" id="PS50041"/>
    </source>
</evidence>
<keyword evidence="13" id="KW-0175">Coiled coil</keyword>
<evidence type="ECO:0000256" key="8">
    <source>
        <dbReference type="ARBA" id="ARBA00022734"/>
    </source>
</evidence>
<evidence type="ECO:0000256" key="11">
    <source>
        <dbReference type="ARBA" id="ARBA00022968"/>
    </source>
</evidence>
<dbReference type="GO" id="GO:0007159">
    <property type="term" value="P:leukocyte cell-cell adhesion"/>
    <property type="evidence" value="ECO:0007669"/>
    <property type="project" value="TreeGrafter"/>
</dbReference>
<evidence type="ECO:0000256" key="10">
    <source>
        <dbReference type="ARBA" id="ARBA00022889"/>
    </source>
</evidence>
<keyword evidence="9" id="KW-0391">Immunity</keyword>
<keyword evidence="15" id="KW-0564">Palmitate</keyword>
<protein>
    <recommendedName>
        <fullName evidence="22">Oxidized low-density lipoprotein receptor 1</fullName>
    </recommendedName>
    <alternativeName>
        <fullName evidence="23">Lectin-like oxidized LDL receptor 1</fullName>
    </alternativeName>
    <alternativeName>
        <fullName evidence="24">Lectin-type oxidized LDL receptor 1</fullName>
    </alternativeName>
</protein>
<evidence type="ECO:0000256" key="25">
    <source>
        <dbReference type="SAM" id="Phobius"/>
    </source>
</evidence>
<proteinExistence type="predicted"/>
<comment type="subcellular location">
    <subcellularLocation>
        <location evidence="1">Cell membrane</location>
        <topology evidence="1">Lipid-anchor</topology>
    </subcellularLocation>
    <subcellularLocation>
        <location evidence="3">Cell membrane</location>
        <topology evidence="3">Single-pass type II membrane protein</topology>
    </subcellularLocation>
    <subcellularLocation>
        <location evidence="2">Membrane raft</location>
    </subcellularLocation>
    <subcellularLocation>
        <location evidence="4">Secreted</location>
    </subcellularLocation>
</comment>
<evidence type="ECO:0000256" key="22">
    <source>
        <dbReference type="ARBA" id="ARBA00041191"/>
    </source>
</evidence>
<name>A0AA41N5T3_SCICA</name>
<evidence type="ECO:0000256" key="7">
    <source>
        <dbReference type="ARBA" id="ARBA00022692"/>
    </source>
</evidence>
<evidence type="ECO:0000256" key="13">
    <source>
        <dbReference type="ARBA" id="ARBA00023054"/>
    </source>
</evidence>
<keyword evidence="7 25" id="KW-0812">Transmembrane</keyword>
<dbReference type="GO" id="GO:0005886">
    <property type="term" value="C:plasma membrane"/>
    <property type="evidence" value="ECO:0007669"/>
    <property type="project" value="UniProtKB-SubCell"/>
</dbReference>
<dbReference type="GO" id="GO:0005576">
    <property type="term" value="C:extracellular region"/>
    <property type="evidence" value="ECO:0007669"/>
    <property type="project" value="UniProtKB-SubCell"/>
</dbReference>
<keyword evidence="28" id="KW-1185">Reference proteome</keyword>
<evidence type="ECO:0000256" key="19">
    <source>
        <dbReference type="ARBA" id="ARBA00023198"/>
    </source>
</evidence>
<dbReference type="GO" id="GO:0006954">
    <property type="term" value="P:inflammatory response"/>
    <property type="evidence" value="ECO:0007669"/>
    <property type="project" value="UniProtKB-KW"/>
</dbReference>
<evidence type="ECO:0000256" key="14">
    <source>
        <dbReference type="ARBA" id="ARBA00023136"/>
    </source>
</evidence>